<dbReference type="OrthoDB" id="3693848at2"/>
<dbReference type="STRING" id="589385.SAMN05421504_11133"/>
<evidence type="ECO:0000256" key="1">
    <source>
        <dbReference type="SAM" id="MobiDB-lite"/>
    </source>
</evidence>
<reference evidence="2 3" key="1">
    <citation type="submission" date="2016-10" db="EMBL/GenBank/DDBJ databases">
        <authorList>
            <person name="de Groot N.N."/>
        </authorList>
    </citation>
    <scope>NUCLEOTIDE SEQUENCE [LARGE SCALE GENOMIC DNA]</scope>
    <source>
        <strain evidence="2 3">CPCC 202699</strain>
    </source>
</reference>
<dbReference type="EMBL" id="FNON01000011">
    <property type="protein sequence ID" value="SDZ23888.1"/>
    <property type="molecule type" value="Genomic_DNA"/>
</dbReference>
<proteinExistence type="predicted"/>
<dbReference type="RefSeq" id="WP_091297672.1">
    <property type="nucleotide sequence ID" value="NZ_FNON01000011.1"/>
</dbReference>
<evidence type="ECO:0000313" key="2">
    <source>
        <dbReference type="EMBL" id="SDZ23888.1"/>
    </source>
</evidence>
<feature type="region of interest" description="Disordered" evidence="1">
    <location>
        <begin position="1"/>
        <end position="27"/>
    </location>
</feature>
<keyword evidence="3" id="KW-1185">Reference proteome</keyword>
<dbReference type="AlphaFoldDB" id="A0A1H3RF98"/>
<accession>A0A1H3RF98</accession>
<gene>
    <name evidence="2" type="ORF">SAMN05421504_11133</name>
</gene>
<protein>
    <submittedName>
        <fullName evidence="2">Uncharacterized protein</fullName>
    </submittedName>
</protein>
<sequence length="179" mass="18871">MPVNENAAASPVRSAGPPVVADGDPGGQTLIVLDPAGLGKHDEVPATWRPFTDQRQILWCRIPAEGALSAAEELLGDADDDSALVVDIVASGPVAEEALRLAARHPPAVRAVMLVDPAWEPDHLARLAKLDEAGVEVRVIAHSRGGELDRVPPPLPLGHPDVVAAVYRTIGELRPTKRS</sequence>
<organism evidence="2 3">
    <name type="scientific">Amycolatopsis xylanica</name>
    <dbReference type="NCBI Taxonomy" id="589385"/>
    <lineage>
        <taxon>Bacteria</taxon>
        <taxon>Bacillati</taxon>
        <taxon>Actinomycetota</taxon>
        <taxon>Actinomycetes</taxon>
        <taxon>Pseudonocardiales</taxon>
        <taxon>Pseudonocardiaceae</taxon>
        <taxon>Amycolatopsis</taxon>
    </lineage>
</organism>
<evidence type="ECO:0000313" key="3">
    <source>
        <dbReference type="Proteomes" id="UP000199515"/>
    </source>
</evidence>
<name>A0A1H3RF98_9PSEU</name>
<dbReference type="Gene3D" id="3.20.20.140">
    <property type="entry name" value="Metal-dependent hydrolases"/>
    <property type="match status" value="1"/>
</dbReference>
<dbReference type="Proteomes" id="UP000199515">
    <property type="component" value="Unassembled WGS sequence"/>
</dbReference>